<protein>
    <submittedName>
        <fullName evidence="1">Uncharacterized protein</fullName>
    </submittedName>
</protein>
<dbReference type="Proteomes" id="UP000076449">
    <property type="component" value="Chromosome I"/>
</dbReference>
<accession>A0A167V875</accession>
<dbReference type="EMBL" id="CM002798">
    <property type="protein sequence ID" value="KZN90138.1"/>
    <property type="molecule type" value="Genomic_DNA"/>
</dbReference>
<organism evidence="1">
    <name type="scientific">Penicillium chrysogenum</name>
    <name type="common">Penicillium notatum</name>
    <dbReference type="NCBI Taxonomy" id="5076"/>
    <lineage>
        <taxon>Eukaryota</taxon>
        <taxon>Fungi</taxon>
        <taxon>Dikarya</taxon>
        <taxon>Ascomycota</taxon>
        <taxon>Pezizomycotina</taxon>
        <taxon>Eurotiomycetes</taxon>
        <taxon>Eurotiomycetidae</taxon>
        <taxon>Eurotiales</taxon>
        <taxon>Aspergillaceae</taxon>
        <taxon>Penicillium</taxon>
        <taxon>Penicillium chrysogenum species complex</taxon>
    </lineage>
</organism>
<evidence type="ECO:0000313" key="1">
    <source>
        <dbReference type="EMBL" id="KZN90138.1"/>
    </source>
</evidence>
<name>A0A167V875_PENCH</name>
<dbReference type="AlphaFoldDB" id="A0A167V875"/>
<reference evidence="1" key="1">
    <citation type="journal article" date="2014" name="Genome Announc.">
        <title>Complete sequencing and chromosome-scale genome assembly of the industrial progenitor strain P2niaD18 from the penicillin producer Penicillium chrysogenum.</title>
        <authorList>
            <person name="Specht T."/>
            <person name="Dahlmann T.A."/>
            <person name="Zadra I."/>
            <person name="Kurnsteiner H."/>
            <person name="Kuck U."/>
        </authorList>
    </citation>
    <scope>NUCLEOTIDE SEQUENCE [LARGE SCALE GENOMIC DNA]</scope>
    <source>
        <strain evidence="1">P2niaD18</strain>
    </source>
</reference>
<sequence>MRVWLHPDGLQLMEDIKRKGLNDVVFNAIALQELGARHQAQDDHGITGITKETSLVDRNWYFTSLGKVWDDKFRSSEQR</sequence>
<gene>
    <name evidence="1" type="ORF">EN45_002490</name>
</gene>
<proteinExistence type="predicted"/>